<dbReference type="PANTHER" id="PTHR33356">
    <property type="entry name" value="TIP41-LIKE PROTEIN"/>
    <property type="match status" value="1"/>
</dbReference>
<name>A0ABD1Z968_9MARC</name>
<accession>A0ABD1Z968</accession>
<sequence length="379" mass="40799">MPKLSPDTPLLLDFPSEINPWSESSPSYSLGSSTETETESDEDDDYIAGLAEQIAHSMLDEEDISEPADAADKINGVKTSSIPVFPCGLNQSSQKVAVSPQSSWSTNSCCWKQPTDSVLPLPIPDSVLPPPVCNTTVPAASISKDRYPSGGPHGNRTSCRSRDEDRKLSNNTQCHQPQHRLPRNEGAGWINRQSRSGHGSGHASKGVQQKTARHNHNFGGHPRTGGKSMEWSGGQQWAGGHGVNGGSGMRAVFLGSPGSGRESTGTGVFLPRCIGGTSDYRRKPACSTVLLPSRIVQVLNLNVEDMRSHPAPMPVGAMQRRSEFARGYPPQMYIMELNSGASKPDIGAPPAFPRKSQSARARHSSEVSAEFSLPTEWTY</sequence>
<dbReference type="EMBL" id="JBHFFA010000002">
    <property type="protein sequence ID" value="KAL2644221.1"/>
    <property type="molecule type" value="Genomic_DNA"/>
</dbReference>
<protein>
    <submittedName>
        <fullName evidence="2">Uncharacterized protein</fullName>
    </submittedName>
</protein>
<comment type="caution">
    <text evidence="2">The sequence shown here is derived from an EMBL/GenBank/DDBJ whole genome shotgun (WGS) entry which is preliminary data.</text>
</comment>
<evidence type="ECO:0000256" key="1">
    <source>
        <dbReference type="SAM" id="MobiDB-lite"/>
    </source>
</evidence>
<gene>
    <name evidence="2" type="ORF">R1flu_011808</name>
</gene>
<feature type="region of interest" description="Disordered" evidence="1">
    <location>
        <begin position="340"/>
        <end position="379"/>
    </location>
</feature>
<evidence type="ECO:0000313" key="3">
    <source>
        <dbReference type="Proteomes" id="UP001605036"/>
    </source>
</evidence>
<proteinExistence type="predicted"/>
<evidence type="ECO:0000313" key="2">
    <source>
        <dbReference type="EMBL" id="KAL2644221.1"/>
    </source>
</evidence>
<dbReference type="PANTHER" id="PTHR33356:SF5">
    <property type="entry name" value="TIP41-LIKE PROTEIN"/>
    <property type="match status" value="1"/>
</dbReference>
<dbReference type="Proteomes" id="UP001605036">
    <property type="component" value="Unassembled WGS sequence"/>
</dbReference>
<organism evidence="2 3">
    <name type="scientific">Riccia fluitans</name>
    <dbReference type="NCBI Taxonomy" id="41844"/>
    <lineage>
        <taxon>Eukaryota</taxon>
        <taxon>Viridiplantae</taxon>
        <taxon>Streptophyta</taxon>
        <taxon>Embryophyta</taxon>
        <taxon>Marchantiophyta</taxon>
        <taxon>Marchantiopsida</taxon>
        <taxon>Marchantiidae</taxon>
        <taxon>Marchantiales</taxon>
        <taxon>Ricciaceae</taxon>
        <taxon>Riccia</taxon>
    </lineage>
</organism>
<reference evidence="2 3" key="1">
    <citation type="submission" date="2024-09" db="EMBL/GenBank/DDBJ databases">
        <title>Chromosome-scale assembly of Riccia fluitans.</title>
        <authorList>
            <person name="Paukszto L."/>
            <person name="Sawicki J."/>
            <person name="Karawczyk K."/>
            <person name="Piernik-Szablinska J."/>
            <person name="Szczecinska M."/>
            <person name="Mazdziarz M."/>
        </authorList>
    </citation>
    <scope>NUCLEOTIDE SEQUENCE [LARGE SCALE GENOMIC DNA]</scope>
    <source>
        <strain evidence="2">Rf_01</strain>
        <tissue evidence="2">Aerial parts of the thallus</tissue>
    </source>
</reference>
<dbReference type="AlphaFoldDB" id="A0ABD1Z968"/>
<keyword evidence="3" id="KW-1185">Reference proteome</keyword>
<feature type="region of interest" description="Disordered" evidence="1">
    <location>
        <begin position="141"/>
        <end position="244"/>
    </location>
</feature>
<feature type="region of interest" description="Disordered" evidence="1">
    <location>
        <begin position="1"/>
        <end position="44"/>
    </location>
</feature>
<feature type="compositionally biased region" description="Low complexity" evidence="1">
    <location>
        <begin position="22"/>
        <end position="35"/>
    </location>
</feature>